<dbReference type="SMART" id="SM00563">
    <property type="entry name" value="PlsC"/>
    <property type="match status" value="1"/>
</dbReference>
<organism evidence="6 7">
    <name type="scientific">Yinghuangia soli</name>
    <dbReference type="NCBI Taxonomy" id="2908204"/>
    <lineage>
        <taxon>Bacteria</taxon>
        <taxon>Bacillati</taxon>
        <taxon>Actinomycetota</taxon>
        <taxon>Actinomycetes</taxon>
        <taxon>Kitasatosporales</taxon>
        <taxon>Streptomycetaceae</taxon>
        <taxon>Yinghuangia</taxon>
    </lineage>
</organism>
<gene>
    <name evidence="6" type="ORF">LZ495_42195</name>
</gene>
<keyword evidence="4" id="KW-1133">Transmembrane helix</keyword>
<dbReference type="GO" id="GO:0003841">
    <property type="term" value="F:1-acylglycerol-3-phosphate O-acyltransferase activity"/>
    <property type="evidence" value="ECO:0007669"/>
    <property type="project" value="TreeGrafter"/>
</dbReference>
<dbReference type="Proteomes" id="UP001165378">
    <property type="component" value="Unassembled WGS sequence"/>
</dbReference>
<keyword evidence="7" id="KW-1185">Reference proteome</keyword>
<keyword evidence="2 6" id="KW-0012">Acyltransferase</keyword>
<feature type="region of interest" description="Disordered" evidence="3">
    <location>
        <begin position="285"/>
        <end position="306"/>
    </location>
</feature>
<dbReference type="PANTHER" id="PTHR10434:SF11">
    <property type="entry name" value="1-ACYL-SN-GLYCEROL-3-PHOSPHATE ACYLTRANSFERASE"/>
    <property type="match status" value="1"/>
</dbReference>
<evidence type="ECO:0000313" key="6">
    <source>
        <dbReference type="EMBL" id="MCF2533799.1"/>
    </source>
</evidence>
<dbReference type="SUPFAM" id="SSF69593">
    <property type="entry name" value="Glycerol-3-phosphate (1)-acyltransferase"/>
    <property type="match status" value="1"/>
</dbReference>
<feature type="compositionally biased region" description="Low complexity" evidence="3">
    <location>
        <begin position="291"/>
        <end position="305"/>
    </location>
</feature>
<dbReference type="InterPro" id="IPR002123">
    <property type="entry name" value="Plipid/glycerol_acylTrfase"/>
</dbReference>
<proteinExistence type="predicted"/>
<comment type="caution">
    <text evidence="6">The sequence shown here is derived from an EMBL/GenBank/DDBJ whole genome shotgun (WGS) entry which is preliminary data.</text>
</comment>
<evidence type="ECO:0000256" key="4">
    <source>
        <dbReference type="SAM" id="Phobius"/>
    </source>
</evidence>
<keyword evidence="4" id="KW-0472">Membrane</keyword>
<dbReference type="Pfam" id="PF01553">
    <property type="entry name" value="Acyltransferase"/>
    <property type="match status" value="1"/>
</dbReference>
<keyword evidence="4" id="KW-0812">Transmembrane</keyword>
<evidence type="ECO:0000256" key="1">
    <source>
        <dbReference type="ARBA" id="ARBA00022679"/>
    </source>
</evidence>
<dbReference type="GO" id="GO:0006654">
    <property type="term" value="P:phosphatidic acid biosynthetic process"/>
    <property type="evidence" value="ECO:0007669"/>
    <property type="project" value="TreeGrafter"/>
</dbReference>
<dbReference type="PANTHER" id="PTHR10434">
    <property type="entry name" value="1-ACYL-SN-GLYCEROL-3-PHOSPHATE ACYLTRANSFERASE"/>
    <property type="match status" value="1"/>
</dbReference>
<evidence type="ECO:0000259" key="5">
    <source>
        <dbReference type="SMART" id="SM00563"/>
    </source>
</evidence>
<dbReference type="AlphaFoldDB" id="A0AA41QBE3"/>
<dbReference type="CDD" id="cd07989">
    <property type="entry name" value="LPLAT_AGPAT-like"/>
    <property type="match status" value="1"/>
</dbReference>
<accession>A0AA41QBE3</accession>
<feature type="transmembrane region" description="Helical" evidence="4">
    <location>
        <begin position="462"/>
        <end position="479"/>
    </location>
</feature>
<evidence type="ECO:0000256" key="2">
    <source>
        <dbReference type="ARBA" id="ARBA00023315"/>
    </source>
</evidence>
<evidence type="ECO:0000313" key="7">
    <source>
        <dbReference type="Proteomes" id="UP001165378"/>
    </source>
</evidence>
<feature type="transmembrane region" description="Helical" evidence="4">
    <location>
        <begin position="486"/>
        <end position="504"/>
    </location>
</feature>
<keyword evidence="1" id="KW-0808">Transferase</keyword>
<reference evidence="6" key="1">
    <citation type="submission" date="2022-01" db="EMBL/GenBank/DDBJ databases">
        <title>Genome-Based Taxonomic Classification of the Phylum Actinobacteria.</title>
        <authorList>
            <person name="Gao Y."/>
        </authorList>
    </citation>
    <scope>NUCLEOTIDE SEQUENCE</scope>
    <source>
        <strain evidence="6">KLBMP 8922</strain>
    </source>
</reference>
<name>A0AA41QBE3_9ACTN</name>
<dbReference type="EMBL" id="JAKFHA010000060">
    <property type="protein sequence ID" value="MCF2533799.1"/>
    <property type="molecule type" value="Genomic_DNA"/>
</dbReference>
<dbReference type="RefSeq" id="WP_235058563.1">
    <property type="nucleotide sequence ID" value="NZ_JAKFHA010000060.1"/>
</dbReference>
<protein>
    <submittedName>
        <fullName evidence="6">1-acyl-sn-glycerol-3-phosphate acyltransferase</fullName>
    </submittedName>
</protein>
<evidence type="ECO:0000256" key="3">
    <source>
        <dbReference type="SAM" id="MobiDB-lite"/>
    </source>
</evidence>
<feature type="domain" description="Phospholipid/glycerol acyltransferase" evidence="5">
    <location>
        <begin position="115"/>
        <end position="231"/>
    </location>
</feature>
<sequence>MVGTAGIETGNGLGAGRRTDLRTGLRARTGVRRTSGPHTLRRGPASGHRALAGRRHGLDSGIGIGANPDATSPAPLAAPRTGTKLGARLRRRLWRTVLGLGGNVTVVGELPPGGCVVVANHASHADTPALLATLDAAHAPRVAAAADYWFTKRLRRAVCLRLAAGFPVRRAGGGSADLAAMEPALRAGHAVVIYPEGTRGDGSEVADFRGGALRLAATAGVPVVPVGIAGTAQLMPKHGKPRPARVRVHIGAPLTAPTPDQARFAVAELAMDAYAARRAALGTSDTKSVTDADSTGTDSTGTDNAADAEKDSRLRIVIARIAASPRIWLLAAAWAFAEALSWPLMPELLLAMVCVAAPSRGIRLVPFVTAGTVAGGVLAMQLSLLGATPPAPWTTDRMRGAARTQLAQEGASAVAHQPWNGIPYKVYAAEAGRVGDASTESPGHAAIGPAEWAWETTKARAVRNWVVAGVFTAFGVLTLRLRRWYGVYLGGLAVCFATGLWLIVQGWQ</sequence>